<protein>
    <submittedName>
        <fullName evidence="1">Uncharacterized protein</fullName>
    </submittedName>
</protein>
<accession>A0A5N6KU35</accession>
<evidence type="ECO:0000313" key="1">
    <source>
        <dbReference type="EMBL" id="KAB8345914.1"/>
    </source>
</evidence>
<name>A0A5N6KU35_9ROSI</name>
<evidence type="ECO:0000313" key="2">
    <source>
        <dbReference type="Proteomes" id="UP000327013"/>
    </source>
</evidence>
<dbReference type="EMBL" id="VIBQ01000013">
    <property type="protein sequence ID" value="KAB8345914.1"/>
    <property type="molecule type" value="Genomic_DNA"/>
</dbReference>
<keyword evidence="2" id="KW-1185">Reference proteome</keyword>
<organism evidence="1 2">
    <name type="scientific">Carpinus fangiana</name>
    <dbReference type="NCBI Taxonomy" id="176857"/>
    <lineage>
        <taxon>Eukaryota</taxon>
        <taxon>Viridiplantae</taxon>
        <taxon>Streptophyta</taxon>
        <taxon>Embryophyta</taxon>
        <taxon>Tracheophyta</taxon>
        <taxon>Spermatophyta</taxon>
        <taxon>Magnoliopsida</taxon>
        <taxon>eudicotyledons</taxon>
        <taxon>Gunneridae</taxon>
        <taxon>Pentapetalae</taxon>
        <taxon>rosids</taxon>
        <taxon>fabids</taxon>
        <taxon>Fagales</taxon>
        <taxon>Betulaceae</taxon>
        <taxon>Carpinus</taxon>
    </lineage>
</organism>
<proteinExistence type="predicted"/>
<dbReference type="AlphaFoldDB" id="A0A5N6KU35"/>
<reference evidence="1 2" key="1">
    <citation type="submission" date="2019-06" db="EMBL/GenBank/DDBJ databases">
        <title>A chromosomal-level reference genome of Carpinus fangiana (Coryloideae, Betulaceae).</title>
        <authorList>
            <person name="Yang X."/>
            <person name="Wang Z."/>
            <person name="Zhang L."/>
            <person name="Hao G."/>
            <person name="Liu J."/>
            <person name="Yang Y."/>
        </authorList>
    </citation>
    <scope>NUCLEOTIDE SEQUENCE [LARGE SCALE GENOMIC DNA]</scope>
    <source>
        <strain evidence="1">Cfa_2016G</strain>
        <tissue evidence="1">Leaf</tissue>
    </source>
</reference>
<gene>
    <name evidence="1" type="ORF">FH972_022968</name>
</gene>
<dbReference type="Proteomes" id="UP000327013">
    <property type="component" value="Unassembled WGS sequence"/>
</dbReference>
<comment type="caution">
    <text evidence="1">The sequence shown here is derived from an EMBL/GenBank/DDBJ whole genome shotgun (WGS) entry which is preliminary data.</text>
</comment>
<sequence>MAHLTYFSYEGFGQTAKASSWYNQAVRIGDKIECAGQGASLISESSLPEAFCLTETGE</sequence>
<dbReference type="OrthoDB" id="309640at2759"/>